<accession>A0AA40EQU4</accession>
<comment type="caution">
    <text evidence="3">The sequence shown here is derived from an EMBL/GenBank/DDBJ whole genome shotgun (WGS) entry which is preliminary data.</text>
</comment>
<dbReference type="EMBL" id="JAUKUD010000005">
    <property type="protein sequence ID" value="KAK0743811.1"/>
    <property type="molecule type" value="Genomic_DNA"/>
</dbReference>
<keyword evidence="2" id="KW-0472">Membrane</keyword>
<keyword evidence="4" id="KW-1185">Reference proteome</keyword>
<feature type="transmembrane region" description="Helical" evidence="2">
    <location>
        <begin position="17"/>
        <end position="37"/>
    </location>
</feature>
<evidence type="ECO:0000256" key="2">
    <source>
        <dbReference type="SAM" id="Phobius"/>
    </source>
</evidence>
<protein>
    <submittedName>
        <fullName evidence="3">Uncharacterized protein</fullName>
    </submittedName>
</protein>
<feature type="compositionally biased region" description="Low complexity" evidence="1">
    <location>
        <begin position="244"/>
        <end position="260"/>
    </location>
</feature>
<name>A0AA40EQU4_9PEZI</name>
<evidence type="ECO:0000256" key="1">
    <source>
        <dbReference type="SAM" id="MobiDB-lite"/>
    </source>
</evidence>
<sequence length="290" mass="32776">MTIGIFAAAWYWKDGTAMLAIVFISMASTVTCLASWWRPLLMNRPNNRVPKGDIVIRTRARAFLLIKCREEVVRELYSGTEECQYAVGKGYRILMGLGMVLLMVAVVLLGNCGWNSQALIGACYIFLNAVYWGLGLIPQSYFWDLNRYTITRIKEEEADNAHIVPETETDDVERIPSYTRTLWYAIRETKEVAWVERSGSMPMTDSWKKWLDEARVAAREGRRDWGAVGCKNRIMLQAEGLDNTTAGTTSWSTTRTSSVTQRRPYEAAREVAPAETVQPSSAATDRNGTF</sequence>
<dbReference type="AlphaFoldDB" id="A0AA40EQU4"/>
<keyword evidence="2" id="KW-0812">Transmembrane</keyword>
<evidence type="ECO:0000313" key="3">
    <source>
        <dbReference type="EMBL" id="KAK0743811.1"/>
    </source>
</evidence>
<dbReference type="Proteomes" id="UP001172155">
    <property type="component" value="Unassembled WGS sequence"/>
</dbReference>
<feature type="compositionally biased region" description="Polar residues" evidence="1">
    <location>
        <begin position="277"/>
        <end position="290"/>
    </location>
</feature>
<feature type="transmembrane region" description="Helical" evidence="2">
    <location>
        <begin position="93"/>
        <end position="110"/>
    </location>
</feature>
<organism evidence="3 4">
    <name type="scientific">Schizothecium vesticola</name>
    <dbReference type="NCBI Taxonomy" id="314040"/>
    <lineage>
        <taxon>Eukaryota</taxon>
        <taxon>Fungi</taxon>
        <taxon>Dikarya</taxon>
        <taxon>Ascomycota</taxon>
        <taxon>Pezizomycotina</taxon>
        <taxon>Sordariomycetes</taxon>
        <taxon>Sordariomycetidae</taxon>
        <taxon>Sordariales</taxon>
        <taxon>Schizotheciaceae</taxon>
        <taxon>Schizothecium</taxon>
    </lineage>
</organism>
<reference evidence="3" key="1">
    <citation type="submission" date="2023-06" db="EMBL/GenBank/DDBJ databases">
        <title>Genome-scale phylogeny and comparative genomics of the fungal order Sordariales.</title>
        <authorList>
            <consortium name="Lawrence Berkeley National Laboratory"/>
            <person name="Hensen N."/>
            <person name="Bonometti L."/>
            <person name="Westerberg I."/>
            <person name="Brannstrom I.O."/>
            <person name="Guillou S."/>
            <person name="Cros-Aarteil S."/>
            <person name="Calhoun S."/>
            <person name="Haridas S."/>
            <person name="Kuo A."/>
            <person name="Mondo S."/>
            <person name="Pangilinan J."/>
            <person name="Riley R."/>
            <person name="LaButti K."/>
            <person name="Andreopoulos B."/>
            <person name="Lipzen A."/>
            <person name="Chen C."/>
            <person name="Yanf M."/>
            <person name="Daum C."/>
            <person name="Ng V."/>
            <person name="Clum A."/>
            <person name="Steindorff A."/>
            <person name="Ohm R."/>
            <person name="Martin F."/>
            <person name="Silar P."/>
            <person name="Natvig D."/>
            <person name="Lalanne C."/>
            <person name="Gautier V."/>
            <person name="Ament-velasquez S.L."/>
            <person name="Kruys A."/>
            <person name="Hutchinson M.I."/>
            <person name="Powell A.J."/>
            <person name="Barry K."/>
            <person name="Miller A.N."/>
            <person name="Grigoriev I.V."/>
            <person name="Debuchy R."/>
            <person name="Gladieux P."/>
            <person name="Thoren M.H."/>
            <person name="Johannesson H."/>
        </authorList>
    </citation>
    <scope>NUCLEOTIDE SEQUENCE</scope>
    <source>
        <strain evidence="3">SMH3187-1</strain>
    </source>
</reference>
<evidence type="ECO:0000313" key="4">
    <source>
        <dbReference type="Proteomes" id="UP001172155"/>
    </source>
</evidence>
<proteinExistence type="predicted"/>
<keyword evidence="2" id="KW-1133">Transmembrane helix</keyword>
<gene>
    <name evidence="3" type="ORF">B0T18DRAFT_415964</name>
</gene>
<feature type="transmembrane region" description="Helical" evidence="2">
    <location>
        <begin position="116"/>
        <end position="137"/>
    </location>
</feature>
<feature type="region of interest" description="Disordered" evidence="1">
    <location>
        <begin position="244"/>
        <end position="290"/>
    </location>
</feature>